<dbReference type="Pfam" id="PF00551">
    <property type="entry name" value="Formyl_trans_N"/>
    <property type="match status" value="1"/>
</dbReference>
<name>A0A1H4AQG5_9ACTO</name>
<dbReference type="CDD" id="cd08646">
    <property type="entry name" value="FMT_core_Met-tRNA-FMT_N"/>
    <property type="match status" value="1"/>
</dbReference>
<dbReference type="OrthoDB" id="9802815at2"/>
<evidence type="ECO:0000313" key="9">
    <source>
        <dbReference type="Proteomes" id="UP000199288"/>
    </source>
</evidence>
<feature type="domain" description="Formyl transferase C-terminal" evidence="7">
    <location>
        <begin position="203"/>
        <end position="298"/>
    </location>
</feature>
<dbReference type="InterPro" id="IPR036477">
    <property type="entry name" value="Formyl_transf_N_sf"/>
</dbReference>
<accession>A0A1H4AQG5</accession>
<dbReference type="SUPFAM" id="SSF53328">
    <property type="entry name" value="Formyltransferase"/>
    <property type="match status" value="1"/>
</dbReference>
<gene>
    <name evidence="5" type="primary">fmt</name>
    <name evidence="8" type="ORF">SAMN02910418_01470</name>
</gene>
<dbReference type="InterPro" id="IPR044135">
    <property type="entry name" value="Met-tRNA-FMT_C"/>
</dbReference>
<dbReference type="Pfam" id="PF02911">
    <property type="entry name" value="Formyl_trans_C"/>
    <property type="match status" value="1"/>
</dbReference>
<evidence type="ECO:0000259" key="6">
    <source>
        <dbReference type="Pfam" id="PF00551"/>
    </source>
</evidence>
<dbReference type="GO" id="GO:0005829">
    <property type="term" value="C:cytosol"/>
    <property type="evidence" value="ECO:0007669"/>
    <property type="project" value="TreeGrafter"/>
</dbReference>
<dbReference type="InterPro" id="IPR005793">
    <property type="entry name" value="Formyl_trans_C"/>
</dbReference>
<protein>
    <recommendedName>
        <fullName evidence="2 5">Methionyl-tRNA formyltransferase</fullName>
        <ecNumber evidence="2 5">2.1.2.9</ecNumber>
    </recommendedName>
</protein>
<evidence type="ECO:0000256" key="4">
    <source>
        <dbReference type="ARBA" id="ARBA00022917"/>
    </source>
</evidence>
<comment type="catalytic activity">
    <reaction evidence="5">
        <text>L-methionyl-tRNA(fMet) + (6R)-10-formyltetrahydrofolate = N-formyl-L-methionyl-tRNA(fMet) + (6S)-5,6,7,8-tetrahydrofolate + H(+)</text>
        <dbReference type="Rhea" id="RHEA:24380"/>
        <dbReference type="Rhea" id="RHEA-COMP:9952"/>
        <dbReference type="Rhea" id="RHEA-COMP:9953"/>
        <dbReference type="ChEBI" id="CHEBI:15378"/>
        <dbReference type="ChEBI" id="CHEBI:57453"/>
        <dbReference type="ChEBI" id="CHEBI:78530"/>
        <dbReference type="ChEBI" id="CHEBI:78844"/>
        <dbReference type="ChEBI" id="CHEBI:195366"/>
        <dbReference type="EC" id="2.1.2.9"/>
    </reaction>
</comment>
<evidence type="ECO:0000256" key="3">
    <source>
        <dbReference type="ARBA" id="ARBA00022679"/>
    </source>
</evidence>
<dbReference type="CDD" id="cd08704">
    <property type="entry name" value="Met_tRNA_FMT_C"/>
    <property type="match status" value="1"/>
</dbReference>
<feature type="binding site" evidence="5">
    <location>
        <begin position="108"/>
        <end position="111"/>
    </location>
    <ligand>
        <name>(6S)-5,6,7,8-tetrahydrofolate</name>
        <dbReference type="ChEBI" id="CHEBI:57453"/>
    </ligand>
</feature>
<evidence type="ECO:0000256" key="5">
    <source>
        <dbReference type="HAMAP-Rule" id="MF_00182"/>
    </source>
</evidence>
<proteinExistence type="inferred from homology"/>
<dbReference type="PANTHER" id="PTHR11138">
    <property type="entry name" value="METHIONYL-TRNA FORMYLTRANSFERASE"/>
    <property type="match status" value="1"/>
</dbReference>
<reference evidence="9" key="1">
    <citation type="submission" date="2016-10" db="EMBL/GenBank/DDBJ databases">
        <authorList>
            <person name="Varghese N."/>
            <person name="Submissions S."/>
        </authorList>
    </citation>
    <scope>NUCLEOTIDE SEQUENCE [LARGE SCALE GENOMIC DNA]</scope>
    <source>
        <strain evidence="9">KPR-1</strain>
    </source>
</reference>
<sequence length="309" mass="33017">MRLLFAGTPQPAVTSLTRLATDHEVVGVLTMPDARGKRGKTLHPSPVALAAQDLDIPVYKTASLKEPETQAWIASHEADAVAVVAYGALVPASAFDLTRYGWINLHFSLLPAYRGAAPVQRMIEDGAAPFGVTVFQIDAGLDTGPIFRRESIELSDRVTSGQALTELAEQGTVILSQTLTAIEEDHLSAVAQDEDGISHAPQLTPAQGQVNWQLPAAQIDRHIRAFTPDPGAWTRTSDGTRIKILAAREDTRQAGTEPGTFEEIGGDVIVATGAGSILLEEIAPAGKKAMPASAWLRGWRGEKSFEVTE</sequence>
<evidence type="ECO:0000256" key="2">
    <source>
        <dbReference type="ARBA" id="ARBA00012261"/>
    </source>
</evidence>
<dbReference type="InterPro" id="IPR041711">
    <property type="entry name" value="Met-tRNA-FMT_N"/>
</dbReference>
<dbReference type="Proteomes" id="UP000199288">
    <property type="component" value="Unassembled WGS sequence"/>
</dbReference>
<dbReference type="InterPro" id="IPR005794">
    <property type="entry name" value="Fmt"/>
</dbReference>
<comment type="similarity">
    <text evidence="1 5">Belongs to the Fmt family.</text>
</comment>
<dbReference type="Gene3D" id="3.40.50.12230">
    <property type="match status" value="1"/>
</dbReference>
<keyword evidence="9" id="KW-1185">Reference proteome</keyword>
<comment type="function">
    <text evidence="5">Attaches a formyl group to the free amino group of methionyl-tRNA(fMet). The formyl group appears to play a dual role in the initiator identity of N-formylmethionyl-tRNA by promoting its recognition by IF2 and preventing the misappropriation of this tRNA by the elongation apparatus.</text>
</comment>
<dbReference type="InterPro" id="IPR002376">
    <property type="entry name" value="Formyl_transf_N"/>
</dbReference>
<dbReference type="InterPro" id="IPR011034">
    <property type="entry name" value="Formyl_transferase-like_C_sf"/>
</dbReference>
<evidence type="ECO:0000313" key="8">
    <source>
        <dbReference type="EMBL" id="SEA38081.1"/>
    </source>
</evidence>
<organism evidence="8 9">
    <name type="scientific">Bowdeniella nasicola</name>
    <dbReference type="NCBI Taxonomy" id="208480"/>
    <lineage>
        <taxon>Bacteria</taxon>
        <taxon>Bacillati</taxon>
        <taxon>Actinomycetota</taxon>
        <taxon>Actinomycetes</taxon>
        <taxon>Actinomycetales</taxon>
        <taxon>Actinomycetaceae</taxon>
        <taxon>Bowdeniella</taxon>
    </lineage>
</organism>
<dbReference type="EMBL" id="FNQV01000008">
    <property type="protein sequence ID" value="SEA38081.1"/>
    <property type="molecule type" value="Genomic_DNA"/>
</dbReference>
<dbReference type="RefSeq" id="WP_092564326.1">
    <property type="nucleotide sequence ID" value="NZ_FNQV01000008.1"/>
</dbReference>
<dbReference type="SUPFAM" id="SSF50486">
    <property type="entry name" value="FMT C-terminal domain-like"/>
    <property type="match status" value="1"/>
</dbReference>
<dbReference type="NCBIfam" id="TIGR00460">
    <property type="entry name" value="fmt"/>
    <property type="match status" value="1"/>
</dbReference>
<dbReference type="GO" id="GO:0004479">
    <property type="term" value="F:methionyl-tRNA formyltransferase activity"/>
    <property type="evidence" value="ECO:0007669"/>
    <property type="project" value="UniProtKB-UniRule"/>
</dbReference>
<feature type="domain" description="Formyl transferase N-terminal" evidence="6">
    <location>
        <begin position="15"/>
        <end position="178"/>
    </location>
</feature>
<dbReference type="HAMAP" id="MF_00182">
    <property type="entry name" value="Formyl_trans"/>
    <property type="match status" value="1"/>
</dbReference>
<evidence type="ECO:0000259" key="7">
    <source>
        <dbReference type="Pfam" id="PF02911"/>
    </source>
</evidence>
<dbReference type="EC" id="2.1.2.9" evidence="2 5"/>
<keyword evidence="4 5" id="KW-0648">Protein biosynthesis</keyword>
<dbReference type="AlphaFoldDB" id="A0A1H4AQG5"/>
<dbReference type="PANTHER" id="PTHR11138:SF5">
    <property type="entry name" value="METHIONYL-TRNA FORMYLTRANSFERASE, MITOCHONDRIAL"/>
    <property type="match status" value="1"/>
</dbReference>
<keyword evidence="3 5" id="KW-0808">Transferase</keyword>
<evidence type="ECO:0000256" key="1">
    <source>
        <dbReference type="ARBA" id="ARBA00010699"/>
    </source>
</evidence>